<gene>
    <name evidence="2" type="ORF">FDP22_00485</name>
</gene>
<dbReference type="AlphaFoldDB" id="A0A5B8FVP7"/>
<sequence length="59" mass="6720">MTRRTPDKTPVPERRNAQGRHDGSGHRPEEFDSQNPAKQVPRADPARTPPRRKTPDPEP</sequence>
<dbReference type="EMBL" id="CP040818">
    <property type="protein sequence ID" value="QDL90402.1"/>
    <property type="molecule type" value="Genomic_DNA"/>
</dbReference>
<protein>
    <submittedName>
        <fullName evidence="2">Uncharacterized protein</fullName>
    </submittedName>
</protein>
<evidence type="ECO:0000313" key="3">
    <source>
        <dbReference type="Proteomes" id="UP000305888"/>
    </source>
</evidence>
<dbReference type="Proteomes" id="UP000305888">
    <property type="component" value="Chromosome"/>
</dbReference>
<accession>A0A5B8FVP7</accession>
<keyword evidence="3" id="KW-1185">Reference proteome</keyword>
<feature type="compositionally biased region" description="Basic and acidic residues" evidence="1">
    <location>
        <begin position="1"/>
        <end position="30"/>
    </location>
</feature>
<dbReference type="KEGG" id="ppru:FDP22_00485"/>
<dbReference type="OrthoDB" id="7776057at2"/>
<evidence type="ECO:0000313" key="2">
    <source>
        <dbReference type="EMBL" id="QDL90402.1"/>
    </source>
</evidence>
<reference evidence="2 3" key="1">
    <citation type="submission" date="2019-06" db="EMBL/GenBank/DDBJ databases">
        <title>Genome sequence of Rhodobacteraceae bacterium D4M1.</title>
        <authorList>
            <person name="Cao J."/>
        </authorList>
    </citation>
    <scope>NUCLEOTIDE SEQUENCE [LARGE SCALE GENOMIC DNA]</scope>
    <source>
        <strain evidence="2 3">D4M1</strain>
    </source>
</reference>
<dbReference type="RefSeq" id="WP_138577323.1">
    <property type="nucleotide sequence ID" value="NZ_CP040818.1"/>
</dbReference>
<feature type="region of interest" description="Disordered" evidence="1">
    <location>
        <begin position="1"/>
        <end position="59"/>
    </location>
</feature>
<organism evidence="2 3">
    <name type="scientific">Paroceanicella profunda</name>
    <dbReference type="NCBI Taxonomy" id="2579971"/>
    <lineage>
        <taxon>Bacteria</taxon>
        <taxon>Pseudomonadati</taxon>
        <taxon>Pseudomonadota</taxon>
        <taxon>Alphaproteobacteria</taxon>
        <taxon>Rhodobacterales</taxon>
        <taxon>Paracoccaceae</taxon>
        <taxon>Paroceanicella</taxon>
    </lineage>
</organism>
<evidence type="ECO:0000256" key="1">
    <source>
        <dbReference type="SAM" id="MobiDB-lite"/>
    </source>
</evidence>
<proteinExistence type="predicted"/>
<name>A0A5B8FVP7_9RHOB</name>